<keyword evidence="6 7" id="KW-0472">Membrane</keyword>
<evidence type="ECO:0000256" key="5">
    <source>
        <dbReference type="ARBA" id="ARBA00022989"/>
    </source>
</evidence>
<feature type="transmembrane region" description="Helical" evidence="7">
    <location>
        <begin position="56"/>
        <end position="73"/>
    </location>
</feature>
<dbReference type="EMBL" id="WTVA01000005">
    <property type="protein sequence ID" value="MZR22962.1"/>
    <property type="molecule type" value="Genomic_DNA"/>
</dbReference>
<accession>A0A845MH47</accession>
<dbReference type="InterPro" id="IPR018383">
    <property type="entry name" value="UPF0324_pro"/>
</dbReference>
<name>A0A845MH47_9PROT</name>
<dbReference type="Pfam" id="PF03601">
    <property type="entry name" value="Cons_hypoth698"/>
    <property type="match status" value="1"/>
</dbReference>
<evidence type="ECO:0000313" key="9">
    <source>
        <dbReference type="Proteomes" id="UP000445696"/>
    </source>
</evidence>
<evidence type="ECO:0000313" key="8">
    <source>
        <dbReference type="EMBL" id="MZR22962.1"/>
    </source>
</evidence>
<dbReference type="RefSeq" id="WP_161339448.1">
    <property type="nucleotide sequence ID" value="NZ_WTVA01000005.1"/>
</dbReference>
<dbReference type="AlphaFoldDB" id="A0A845MH47"/>
<comment type="similarity">
    <text evidence="2">Belongs to the UPF0324 family.</text>
</comment>
<proteinExistence type="inferred from homology"/>
<feature type="non-terminal residue" evidence="8">
    <location>
        <position position="1"/>
    </location>
</feature>
<reference evidence="8 9" key="1">
    <citation type="journal article" date="2014" name="Int. J. Syst. Evol. Microbiol.">
        <title>Sneathiella chungangensis sp. nov., isolated from a marine sand, and emended description of the genus Sneathiella.</title>
        <authorList>
            <person name="Siamphan C."/>
            <person name="Kim H."/>
            <person name="Lee J.S."/>
            <person name="Kim W."/>
        </authorList>
    </citation>
    <scope>NUCLEOTIDE SEQUENCE [LARGE SCALE GENOMIC DNA]</scope>
    <source>
        <strain evidence="8 9">KCTC 32476</strain>
    </source>
</reference>
<feature type="transmembrane region" description="Helical" evidence="7">
    <location>
        <begin position="27"/>
        <end position="44"/>
    </location>
</feature>
<sequence length="74" mass="8083">PLFVIGFCFCVGLNSLQIVPADIKDLLIQLSSWCLVTAIAALGIKTSLKDMLTIGYQPMLLITLETLFIAAWVL</sequence>
<evidence type="ECO:0000256" key="4">
    <source>
        <dbReference type="ARBA" id="ARBA00022692"/>
    </source>
</evidence>
<evidence type="ECO:0000256" key="6">
    <source>
        <dbReference type="ARBA" id="ARBA00023136"/>
    </source>
</evidence>
<evidence type="ECO:0000256" key="1">
    <source>
        <dbReference type="ARBA" id="ARBA00004651"/>
    </source>
</evidence>
<dbReference type="Proteomes" id="UP000445696">
    <property type="component" value="Unassembled WGS sequence"/>
</dbReference>
<comment type="caution">
    <text evidence="8">The sequence shown here is derived from an EMBL/GenBank/DDBJ whole genome shotgun (WGS) entry which is preliminary data.</text>
</comment>
<evidence type="ECO:0000256" key="3">
    <source>
        <dbReference type="ARBA" id="ARBA00022475"/>
    </source>
</evidence>
<keyword evidence="4 7" id="KW-0812">Transmembrane</keyword>
<comment type="subcellular location">
    <subcellularLocation>
        <location evidence="1">Cell membrane</location>
        <topology evidence="1">Multi-pass membrane protein</topology>
    </subcellularLocation>
</comment>
<organism evidence="8 9">
    <name type="scientific">Sneathiella chungangensis</name>
    <dbReference type="NCBI Taxonomy" id="1418234"/>
    <lineage>
        <taxon>Bacteria</taxon>
        <taxon>Pseudomonadati</taxon>
        <taxon>Pseudomonadota</taxon>
        <taxon>Alphaproteobacteria</taxon>
        <taxon>Sneathiellales</taxon>
        <taxon>Sneathiellaceae</taxon>
        <taxon>Sneathiella</taxon>
    </lineage>
</organism>
<dbReference type="OrthoDB" id="5393513at2"/>
<feature type="non-terminal residue" evidence="8">
    <location>
        <position position="74"/>
    </location>
</feature>
<keyword evidence="5 7" id="KW-1133">Transmembrane helix</keyword>
<dbReference type="GO" id="GO:0005886">
    <property type="term" value="C:plasma membrane"/>
    <property type="evidence" value="ECO:0007669"/>
    <property type="project" value="UniProtKB-SubCell"/>
</dbReference>
<keyword evidence="3" id="KW-1003">Cell membrane</keyword>
<evidence type="ECO:0000256" key="7">
    <source>
        <dbReference type="SAM" id="Phobius"/>
    </source>
</evidence>
<gene>
    <name evidence="8" type="ORF">GQF03_11515</name>
</gene>
<evidence type="ECO:0000256" key="2">
    <source>
        <dbReference type="ARBA" id="ARBA00007977"/>
    </source>
</evidence>
<keyword evidence="9" id="KW-1185">Reference proteome</keyword>
<protein>
    <submittedName>
        <fullName evidence="8">Putative sulfate exporter family transporter</fullName>
    </submittedName>
</protein>